<dbReference type="OrthoDB" id="4172411at2"/>
<dbReference type="STRING" id="1196353.SAMN05444921_106120"/>
<dbReference type="InterPro" id="IPR036513">
    <property type="entry name" value="STAS_dom_sf"/>
</dbReference>
<dbReference type="AlphaFoldDB" id="A0A1G9S1N3"/>
<dbReference type="CDD" id="cd07043">
    <property type="entry name" value="STAS_anti-anti-sigma_factors"/>
    <property type="match status" value="1"/>
</dbReference>
<dbReference type="InterPro" id="IPR058548">
    <property type="entry name" value="MlaB-like_STAS"/>
</dbReference>
<dbReference type="GeneID" id="40829563"/>
<dbReference type="SUPFAM" id="SSF52091">
    <property type="entry name" value="SpoIIaa-like"/>
    <property type="match status" value="1"/>
</dbReference>
<evidence type="ECO:0000256" key="1">
    <source>
        <dbReference type="SAM" id="MobiDB-lite"/>
    </source>
</evidence>
<evidence type="ECO:0000313" key="4">
    <source>
        <dbReference type="Proteomes" id="UP000199063"/>
    </source>
</evidence>
<feature type="domain" description="MlaB-like STAS" evidence="2">
    <location>
        <begin position="43"/>
        <end position="114"/>
    </location>
</feature>
<name>A0A1G9S1N3_9ACTN</name>
<keyword evidence="4" id="KW-1185">Reference proteome</keyword>
<accession>A0A1G9S1N3</accession>
<proteinExistence type="predicted"/>
<evidence type="ECO:0000259" key="2">
    <source>
        <dbReference type="Pfam" id="PF13466"/>
    </source>
</evidence>
<feature type="region of interest" description="Disordered" evidence="1">
    <location>
        <begin position="1"/>
        <end position="26"/>
    </location>
</feature>
<gene>
    <name evidence="3" type="ORF">SAMN05444921_106120</name>
</gene>
<dbReference type="RefSeq" id="WP_093653767.1">
    <property type="nucleotide sequence ID" value="NZ_FNHI01000006.1"/>
</dbReference>
<dbReference type="Proteomes" id="UP000199063">
    <property type="component" value="Unassembled WGS sequence"/>
</dbReference>
<dbReference type="Gene3D" id="3.30.750.24">
    <property type="entry name" value="STAS domain"/>
    <property type="match status" value="1"/>
</dbReference>
<organism evidence="3 4">
    <name type="scientific">Streptomyces wuyuanensis</name>
    <dbReference type="NCBI Taxonomy" id="1196353"/>
    <lineage>
        <taxon>Bacteria</taxon>
        <taxon>Bacillati</taxon>
        <taxon>Actinomycetota</taxon>
        <taxon>Actinomycetes</taxon>
        <taxon>Kitasatosporales</taxon>
        <taxon>Streptomycetaceae</taxon>
        <taxon>Streptomyces</taxon>
    </lineage>
</organism>
<dbReference type="Pfam" id="PF13466">
    <property type="entry name" value="STAS_2"/>
    <property type="match status" value="1"/>
</dbReference>
<sequence>MSVAESVAVHSDTADPGPCGTPGRRNDPPAISYCRTIDRTLVIALRGVLDRESVYPLRLMLTVAVKSGYSRLVVDCAEITDCDNELLELFLSWKRHDRNIVLVHPSGPVRDLIAAEISRRLFLCALSVKHALDLMEC</sequence>
<dbReference type="EMBL" id="FNHI01000006">
    <property type="protein sequence ID" value="SDM29386.1"/>
    <property type="molecule type" value="Genomic_DNA"/>
</dbReference>
<reference evidence="4" key="1">
    <citation type="submission" date="2016-10" db="EMBL/GenBank/DDBJ databases">
        <authorList>
            <person name="Varghese N."/>
            <person name="Submissions S."/>
        </authorList>
    </citation>
    <scope>NUCLEOTIDE SEQUENCE [LARGE SCALE GENOMIC DNA]</scope>
    <source>
        <strain evidence="4">CGMCC 4.7042</strain>
    </source>
</reference>
<protein>
    <submittedName>
        <fullName evidence="3">STAS domain-containing protein</fullName>
    </submittedName>
</protein>
<evidence type="ECO:0000313" key="3">
    <source>
        <dbReference type="EMBL" id="SDM29386.1"/>
    </source>
</evidence>